<gene>
    <name evidence="2" type="ORF">GCM10010451_59990</name>
</gene>
<accession>A0ABP6Q804</accession>
<evidence type="ECO:0000256" key="1">
    <source>
        <dbReference type="SAM" id="SignalP"/>
    </source>
</evidence>
<keyword evidence="3" id="KW-1185">Reference proteome</keyword>
<feature type="signal peptide" evidence="1">
    <location>
        <begin position="1"/>
        <end position="28"/>
    </location>
</feature>
<dbReference type="RefSeq" id="WP_142232310.1">
    <property type="nucleotide sequence ID" value="NZ_BAAAUH010000071.1"/>
</dbReference>
<keyword evidence="1" id="KW-0732">Signal</keyword>
<name>A0ABP6Q804_9ACTN</name>
<organism evidence="2 3">
    <name type="scientific">Streptomyces virens</name>
    <dbReference type="NCBI Taxonomy" id="285572"/>
    <lineage>
        <taxon>Bacteria</taxon>
        <taxon>Bacillati</taxon>
        <taxon>Actinomycetota</taxon>
        <taxon>Actinomycetes</taxon>
        <taxon>Kitasatosporales</taxon>
        <taxon>Streptomycetaceae</taxon>
        <taxon>Streptomyces</taxon>
    </lineage>
</organism>
<proteinExistence type="predicted"/>
<feature type="chain" id="PRO_5045910193" description="SH3b domain-containing protein" evidence="1">
    <location>
        <begin position="29"/>
        <end position="125"/>
    </location>
</feature>
<sequence>MRARHALMVTVAGAALVAGGLAAPAAQAAASGTSAVTCGNAYWPHTNKDSGSGKVTKSGSAAVHTGPYGACTTVGYVSQGTTVQYDCYSVNDYGNRWTWIRDANGSSLGWIYGAYLDDGGATARC</sequence>
<dbReference type="EMBL" id="BAAAUH010000071">
    <property type="protein sequence ID" value="GAA3201495.1"/>
    <property type="molecule type" value="Genomic_DNA"/>
</dbReference>
<evidence type="ECO:0000313" key="3">
    <source>
        <dbReference type="Proteomes" id="UP001501866"/>
    </source>
</evidence>
<evidence type="ECO:0008006" key="4">
    <source>
        <dbReference type="Google" id="ProtNLM"/>
    </source>
</evidence>
<dbReference type="Proteomes" id="UP001501866">
    <property type="component" value="Unassembled WGS sequence"/>
</dbReference>
<protein>
    <recommendedName>
        <fullName evidence="4">SH3b domain-containing protein</fullName>
    </recommendedName>
</protein>
<reference evidence="3" key="1">
    <citation type="journal article" date="2019" name="Int. J. Syst. Evol. Microbiol.">
        <title>The Global Catalogue of Microorganisms (GCM) 10K type strain sequencing project: providing services to taxonomists for standard genome sequencing and annotation.</title>
        <authorList>
            <consortium name="The Broad Institute Genomics Platform"/>
            <consortium name="The Broad Institute Genome Sequencing Center for Infectious Disease"/>
            <person name="Wu L."/>
            <person name="Ma J."/>
        </authorList>
    </citation>
    <scope>NUCLEOTIDE SEQUENCE [LARGE SCALE GENOMIC DNA]</scope>
    <source>
        <strain evidence="3">JCM 9095</strain>
    </source>
</reference>
<comment type="caution">
    <text evidence="2">The sequence shown here is derived from an EMBL/GenBank/DDBJ whole genome shotgun (WGS) entry which is preliminary data.</text>
</comment>
<evidence type="ECO:0000313" key="2">
    <source>
        <dbReference type="EMBL" id="GAA3201495.1"/>
    </source>
</evidence>